<evidence type="ECO:0000313" key="2">
    <source>
        <dbReference type="EMBL" id="SPC76784.1"/>
    </source>
</evidence>
<dbReference type="SUPFAM" id="SSF56672">
    <property type="entry name" value="DNA/RNA polymerases"/>
    <property type="match status" value="1"/>
</dbReference>
<protein>
    <recommendedName>
        <fullName evidence="1">Reverse transcriptase domain-containing protein</fullName>
    </recommendedName>
</protein>
<dbReference type="CDD" id="cd01650">
    <property type="entry name" value="RT_nLTR_like"/>
    <property type="match status" value="1"/>
</dbReference>
<dbReference type="EMBL" id="OIVN01000234">
    <property type="protein sequence ID" value="SPC76784.1"/>
    <property type="molecule type" value="Genomic_DNA"/>
</dbReference>
<sequence>MERRGRFKGSLWLGIKGLRWALGELEKLHYNSPNHTGLFEFLRDGYRTLEFSYLSNRGGKFVELSDYHGGSQRGNLRVPEGRKGAGWAQFVSELRKYFLPKTDCAKSMHAGNQTSGKMRIPTLKTQRGSHSQDLNRKTQKDSRELRGSVLIASSSLSLVRVDLAVGDRGTVVEDVDGGVAVLCLALDPEYNNPCDEGKLLDSAEPDKEPQSHLICTPLAILDPLDTKGSERSKWVNRQYRVICELMGFPIDSHEQQCLDLLQCIEATRATKKRDMGSQKETKLDMVDWRLIQSIWGNSFVSWEVLNVVNIASGVLLLWDKRVLEMTDSRVGTYSVTCCWKRLSDGVEWVGLCVYGPNQDDLWFDLWEELKIGLHRGVSLVTSMWLGIQVNVGDVLGILVTMDWEKQYPDMVQKLMPRPISNHSLLLLEAGGMARGKSSFKFKNMWLKVPDFLDKFWGWWSSYTFAGTPSFVLAQKLKALKGDLKVWNKEVFGDVGVQRKFFHKMANSHRRYNYMEKVEIDAVVYEVDSEITTNSKSLLEMNFEKEEVVQVIKDLQRDKAPGPDNFTMAFFQKCWSVIEEDVMGFFDEVYNHYKFERSLNASFIALIPKKLNASNILDFRPISLIRSVYKLFAKVLANRLRGVLDNLISESQNVFMGGRKILDSVLIANECLDSQLKSRIPGVICKLDIEKAYDHMNWSCLLYLLERMGFGAQWCLWIEACIPSVQFSVLVNGSPEDFFAVTGLRVNMAESEMVLVGEVPNIVELVESLCCCIGTLPLSYLGMPLGASYKVVSVWNPILEKMERKLAGWQNFVANRIKQLQRNFLWGGMGDEFKHHLVKWDTVCTLKVEGGLGWQDYFQHVELVVGKGNRGVRDWNVSFVRGFNDWKVVVVVEFFDFLASIVVPKGGPDGFWYSLGNFAACGGSFIWLEELVWAASFLHLEYSSPVLNVVGLA</sequence>
<dbReference type="Pfam" id="PF00078">
    <property type="entry name" value="RVT_1"/>
    <property type="match status" value="1"/>
</dbReference>
<gene>
    <name evidence="2" type="ORF">FSB_LOCUS4666</name>
</gene>
<dbReference type="AlphaFoldDB" id="A0A2N9EQE4"/>
<dbReference type="PANTHER" id="PTHR46890">
    <property type="entry name" value="NON-LTR RETROLELEMENT REVERSE TRANSCRIPTASE-LIKE PROTEIN-RELATED"/>
    <property type="match status" value="1"/>
</dbReference>
<dbReference type="InterPro" id="IPR052343">
    <property type="entry name" value="Retrotransposon-Effector_Assoc"/>
</dbReference>
<reference evidence="2" key="1">
    <citation type="submission" date="2018-02" db="EMBL/GenBank/DDBJ databases">
        <authorList>
            <person name="Cohen D.B."/>
            <person name="Kent A.D."/>
        </authorList>
    </citation>
    <scope>NUCLEOTIDE SEQUENCE</scope>
</reference>
<organism evidence="2">
    <name type="scientific">Fagus sylvatica</name>
    <name type="common">Beechnut</name>
    <dbReference type="NCBI Taxonomy" id="28930"/>
    <lineage>
        <taxon>Eukaryota</taxon>
        <taxon>Viridiplantae</taxon>
        <taxon>Streptophyta</taxon>
        <taxon>Embryophyta</taxon>
        <taxon>Tracheophyta</taxon>
        <taxon>Spermatophyta</taxon>
        <taxon>Magnoliopsida</taxon>
        <taxon>eudicotyledons</taxon>
        <taxon>Gunneridae</taxon>
        <taxon>Pentapetalae</taxon>
        <taxon>rosids</taxon>
        <taxon>fabids</taxon>
        <taxon>Fagales</taxon>
        <taxon>Fagaceae</taxon>
        <taxon>Fagus</taxon>
    </lineage>
</organism>
<dbReference type="InterPro" id="IPR043502">
    <property type="entry name" value="DNA/RNA_pol_sf"/>
</dbReference>
<feature type="domain" description="Reverse transcriptase" evidence="1">
    <location>
        <begin position="615"/>
        <end position="744"/>
    </location>
</feature>
<name>A0A2N9EQE4_FAGSY</name>
<proteinExistence type="predicted"/>
<dbReference type="InterPro" id="IPR000477">
    <property type="entry name" value="RT_dom"/>
</dbReference>
<dbReference type="PANTHER" id="PTHR46890:SF50">
    <property type="entry name" value="RNA-DIRECTED DNA POLYMERASE, EUKARYOTA, REVERSE TRANSCRIPTASE ZINC-BINDING DOMAIN PROTEIN-RELATED"/>
    <property type="match status" value="1"/>
</dbReference>
<evidence type="ECO:0000259" key="1">
    <source>
        <dbReference type="Pfam" id="PF00078"/>
    </source>
</evidence>
<accession>A0A2N9EQE4</accession>